<organism evidence="1 2">
    <name type="scientific">Mycobacterium malmoense</name>
    <dbReference type="NCBI Taxonomy" id="1780"/>
    <lineage>
        <taxon>Bacteria</taxon>
        <taxon>Bacillati</taxon>
        <taxon>Actinomycetota</taxon>
        <taxon>Actinomycetes</taxon>
        <taxon>Mycobacteriales</taxon>
        <taxon>Mycobacteriaceae</taxon>
        <taxon>Mycobacterium</taxon>
    </lineage>
</organism>
<name>A0A1B9DAC4_MYCMA</name>
<evidence type="ECO:0000313" key="1">
    <source>
        <dbReference type="EMBL" id="OCB57669.1"/>
    </source>
</evidence>
<comment type="caution">
    <text evidence="1">The sequence shown here is derived from an EMBL/GenBank/DDBJ whole genome shotgun (WGS) entry which is preliminary data.</text>
</comment>
<proteinExistence type="predicted"/>
<dbReference type="AlphaFoldDB" id="A0A1B9DAC4"/>
<dbReference type="EMBL" id="MBEE01000080">
    <property type="protein sequence ID" value="OCB57669.1"/>
    <property type="molecule type" value="Genomic_DNA"/>
</dbReference>
<sequence>MSDDFIHQFGIRMPNGQLYRNVVTPQPVEDFSIPSAYRDVLGFFGVTGSAQPAQMVVESGPAIFPSRGEAEKKLAEIAKQAEMFGVNLYGGTVVERLCTPFTSNDPAVQFGREIAEWALKQGDNL</sequence>
<accession>A0A1B9DAC4</accession>
<evidence type="ECO:0000313" key="2">
    <source>
        <dbReference type="Proteomes" id="UP000092683"/>
    </source>
</evidence>
<reference evidence="1 2" key="1">
    <citation type="submission" date="2016-06" db="EMBL/GenBank/DDBJ databases">
        <authorList>
            <person name="Kjaerup R.B."/>
            <person name="Dalgaard T.S."/>
            <person name="Juul-Madsen H.R."/>
        </authorList>
    </citation>
    <scope>NUCLEOTIDE SEQUENCE [LARGE SCALE GENOMIC DNA]</scope>
    <source>
        <strain evidence="1 2">E3012</strain>
    </source>
</reference>
<dbReference type="RefSeq" id="WP_065480419.1">
    <property type="nucleotide sequence ID" value="NZ_MBEE01000080.1"/>
</dbReference>
<gene>
    <name evidence="1" type="ORF">A5677_17040</name>
</gene>
<protein>
    <submittedName>
        <fullName evidence="1">Uncharacterized protein</fullName>
    </submittedName>
</protein>
<dbReference type="Proteomes" id="UP000092683">
    <property type="component" value="Unassembled WGS sequence"/>
</dbReference>